<comment type="caution">
    <text evidence="1">The sequence shown here is derived from an EMBL/GenBank/DDBJ whole genome shotgun (WGS) entry which is preliminary data.</text>
</comment>
<reference evidence="1" key="1">
    <citation type="journal article" date="2014" name="Int. J. Syst. Evol. Microbiol.">
        <title>Complete genome sequence of Corynebacterium casei LMG S-19264T (=DSM 44701T), isolated from a smear-ripened cheese.</title>
        <authorList>
            <consortium name="US DOE Joint Genome Institute (JGI-PGF)"/>
            <person name="Walter F."/>
            <person name="Albersmeier A."/>
            <person name="Kalinowski J."/>
            <person name="Ruckert C."/>
        </authorList>
    </citation>
    <scope>NUCLEOTIDE SEQUENCE</scope>
    <source>
        <strain evidence="1">CGMCC 1.12987</strain>
    </source>
</reference>
<dbReference type="Proteomes" id="UP000644756">
    <property type="component" value="Unassembled WGS sequence"/>
</dbReference>
<protein>
    <submittedName>
        <fullName evidence="1">Uncharacterized protein</fullName>
    </submittedName>
</protein>
<proteinExistence type="predicted"/>
<name>A0A917G1W6_9BACL</name>
<dbReference type="RefSeq" id="WP_188532736.1">
    <property type="nucleotide sequence ID" value="NZ_BMGR01000014.1"/>
</dbReference>
<evidence type="ECO:0000313" key="1">
    <source>
        <dbReference type="EMBL" id="GGG18292.1"/>
    </source>
</evidence>
<accession>A0A917G1W6</accession>
<keyword evidence="2" id="KW-1185">Reference proteome</keyword>
<reference evidence="1" key="2">
    <citation type="submission" date="2020-09" db="EMBL/GenBank/DDBJ databases">
        <authorList>
            <person name="Sun Q."/>
            <person name="Zhou Y."/>
        </authorList>
    </citation>
    <scope>NUCLEOTIDE SEQUENCE</scope>
    <source>
        <strain evidence="1">CGMCC 1.12987</strain>
    </source>
</reference>
<dbReference type="EMBL" id="BMGR01000014">
    <property type="protein sequence ID" value="GGG18292.1"/>
    <property type="molecule type" value="Genomic_DNA"/>
</dbReference>
<evidence type="ECO:0000313" key="2">
    <source>
        <dbReference type="Proteomes" id="UP000644756"/>
    </source>
</evidence>
<organism evidence="1 2">
    <name type="scientific">Paenibacillus abyssi</name>
    <dbReference type="NCBI Taxonomy" id="1340531"/>
    <lineage>
        <taxon>Bacteria</taxon>
        <taxon>Bacillati</taxon>
        <taxon>Bacillota</taxon>
        <taxon>Bacilli</taxon>
        <taxon>Bacillales</taxon>
        <taxon>Paenibacillaceae</taxon>
        <taxon>Paenibacillus</taxon>
    </lineage>
</organism>
<sequence>MFMFLLMDEGQCKSLIADSDLGRIASFGRSAIESHLAEHGFGDDDDEELKTDDGYAKVVRVTPGVPESEEHVWSYSFDGQVSLNYAFSLLQAVQQEQ</sequence>
<dbReference type="AlphaFoldDB" id="A0A917G1W6"/>
<gene>
    <name evidence="1" type="ORF">GCM10010916_38910</name>
</gene>